<dbReference type="InterPro" id="IPR052514">
    <property type="entry name" value="SAM-dependent_MTase"/>
</dbReference>
<proteinExistence type="predicted"/>
<comment type="caution">
    <text evidence="2">The sequence shown here is derived from an EMBL/GenBank/DDBJ whole genome shotgun (WGS) entry which is preliminary data.</text>
</comment>
<dbReference type="AlphaFoldDB" id="A0A7W9GLY6"/>
<dbReference type="SUPFAM" id="SSF53335">
    <property type="entry name" value="S-adenosyl-L-methionine-dependent methyltransferases"/>
    <property type="match status" value="1"/>
</dbReference>
<dbReference type="Pfam" id="PF05050">
    <property type="entry name" value="Methyltransf_21"/>
    <property type="match status" value="1"/>
</dbReference>
<dbReference type="EMBL" id="JACHMM010000001">
    <property type="protein sequence ID" value="MBB5786225.1"/>
    <property type="molecule type" value="Genomic_DNA"/>
</dbReference>
<gene>
    <name evidence="2" type="ORF">HD601_000800</name>
</gene>
<reference evidence="2 3" key="1">
    <citation type="submission" date="2020-08" db="EMBL/GenBank/DDBJ databases">
        <title>Sequencing the genomes of 1000 actinobacteria strains.</title>
        <authorList>
            <person name="Klenk H.-P."/>
        </authorList>
    </citation>
    <scope>NUCLEOTIDE SEQUENCE [LARGE SCALE GENOMIC DNA]</scope>
    <source>
        <strain evidence="2 3">DSM 102122</strain>
    </source>
</reference>
<feature type="domain" description="Methyltransferase FkbM" evidence="1">
    <location>
        <begin position="61"/>
        <end position="204"/>
    </location>
</feature>
<protein>
    <submittedName>
        <fullName evidence="2">FkbM family methyltransferase</fullName>
    </submittedName>
</protein>
<dbReference type="PANTHER" id="PTHR34203:SF15">
    <property type="entry name" value="SLL1173 PROTEIN"/>
    <property type="match status" value="1"/>
</dbReference>
<name>A0A7W9GLY6_9ACTN</name>
<dbReference type="GO" id="GO:0032259">
    <property type="term" value="P:methylation"/>
    <property type="evidence" value="ECO:0007669"/>
    <property type="project" value="UniProtKB-KW"/>
</dbReference>
<evidence type="ECO:0000313" key="2">
    <source>
        <dbReference type="EMBL" id="MBB5786225.1"/>
    </source>
</evidence>
<evidence type="ECO:0000313" key="3">
    <source>
        <dbReference type="Proteomes" id="UP000542813"/>
    </source>
</evidence>
<dbReference type="NCBIfam" id="TIGR01444">
    <property type="entry name" value="fkbM_fam"/>
    <property type="match status" value="1"/>
</dbReference>
<keyword evidence="2" id="KW-0808">Transferase</keyword>
<dbReference type="Gene3D" id="3.40.50.150">
    <property type="entry name" value="Vaccinia Virus protein VP39"/>
    <property type="match status" value="1"/>
</dbReference>
<dbReference type="InterPro" id="IPR006342">
    <property type="entry name" value="FkbM_mtfrase"/>
</dbReference>
<dbReference type="Proteomes" id="UP000542813">
    <property type="component" value="Unassembled WGS sequence"/>
</dbReference>
<sequence length="248" mass="25986">MGVVERLRGRRRRAYTVSSGPAAGLKLHPAGASADYAAGDNELPVQRAVQELLSPGDVFYDIGANIGFFALLAAREVGPDGAAYAFEAVAEIAAAAERNAALNDLRNVTVVTAAVSDTDGTAELLLTTHPGGATLAGGQTPPDLRGRRAVDTVRLDTLLAQDRVRPPKVVKIDVEGAEAAVLAGMAGILETHRPALICEFDGPDDATVATAVARFRGRLAGLAYSVRMLDPSYEGSGWQVRHVVAIHR</sequence>
<evidence type="ECO:0000259" key="1">
    <source>
        <dbReference type="Pfam" id="PF05050"/>
    </source>
</evidence>
<keyword evidence="3" id="KW-1185">Reference proteome</keyword>
<keyword evidence="2" id="KW-0489">Methyltransferase</keyword>
<dbReference type="InterPro" id="IPR029063">
    <property type="entry name" value="SAM-dependent_MTases_sf"/>
</dbReference>
<organism evidence="2 3">
    <name type="scientific">Jiangella mangrovi</name>
    <dbReference type="NCBI Taxonomy" id="1524084"/>
    <lineage>
        <taxon>Bacteria</taxon>
        <taxon>Bacillati</taxon>
        <taxon>Actinomycetota</taxon>
        <taxon>Actinomycetes</taxon>
        <taxon>Jiangellales</taxon>
        <taxon>Jiangellaceae</taxon>
        <taxon>Jiangella</taxon>
    </lineage>
</organism>
<dbReference type="GO" id="GO:0008168">
    <property type="term" value="F:methyltransferase activity"/>
    <property type="evidence" value="ECO:0007669"/>
    <property type="project" value="UniProtKB-KW"/>
</dbReference>
<dbReference type="RefSeq" id="WP_184819559.1">
    <property type="nucleotide sequence ID" value="NZ_JACHMM010000001.1"/>
</dbReference>
<dbReference type="PANTHER" id="PTHR34203">
    <property type="entry name" value="METHYLTRANSFERASE, FKBM FAMILY PROTEIN"/>
    <property type="match status" value="1"/>
</dbReference>
<accession>A0A7W9GLY6</accession>